<sequence length="99" mass="11122">MNIRLLAKRNIQGNAQRYLAYFFSIVLSVSIFFIYASFIFHPDVVHANIPGGQLISKGLIAAEIVIIIFSVFFIAYTNDTAAKKRVWAADTAWNVQIPT</sequence>
<organism evidence="2 3">
    <name type="scientific">Peribacillus simplex</name>
    <dbReference type="NCBI Taxonomy" id="1478"/>
    <lineage>
        <taxon>Bacteria</taxon>
        <taxon>Bacillati</taxon>
        <taxon>Bacillota</taxon>
        <taxon>Bacilli</taxon>
        <taxon>Bacillales</taxon>
        <taxon>Bacillaceae</taxon>
        <taxon>Peribacillus</taxon>
    </lineage>
</organism>
<evidence type="ECO:0000256" key="1">
    <source>
        <dbReference type="SAM" id="Phobius"/>
    </source>
</evidence>
<dbReference type="Proteomes" id="UP000182110">
    <property type="component" value="Unassembled WGS sequence"/>
</dbReference>
<keyword evidence="1" id="KW-0472">Membrane</keyword>
<evidence type="ECO:0000313" key="3">
    <source>
        <dbReference type="Proteomes" id="UP000182110"/>
    </source>
</evidence>
<feature type="transmembrane region" description="Helical" evidence="1">
    <location>
        <begin position="58"/>
        <end position="76"/>
    </location>
</feature>
<comment type="caution">
    <text evidence="2">The sequence shown here is derived from an EMBL/GenBank/DDBJ whole genome shotgun (WGS) entry which is preliminary data.</text>
</comment>
<reference evidence="2 3" key="1">
    <citation type="journal article" date="2014" name="Genome Announc.">
        <title>Genome Sequence of Bacillus simplex Strain P558, Isolated from a Human Fecal Sample.</title>
        <authorList>
            <person name="Croce O."/>
            <person name="Hugon P."/>
            <person name="Lagier J.C."/>
            <person name="Bibi F."/>
            <person name="Robert C."/>
            <person name="Azhar E.I."/>
            <person name="Raoult D."/>
            <person name="Fournier P.E."/>
        </authorList>
    </citation>
    <scope>NUCLEOTIDE SEQUENCE [LARGE SCALE GENOMIC DNA]</scope>
    <source>
        <strain evidence="2 3">P558</strain>
    </source>
</reference>
<dbReference type="InterPro" id="IPR052536">
    <property type="entry name" value="ABC-4_Integral_Memb_Prot"/>
</dbReference>
<dbReference type="PANTHER" id="PTHR46795:SF1">
    <property type="entry name" value="ABC TRANSPORTER PERMEASE PROTEIN"/>
    <property type="match status" value="1"/>
</dbReference>
<protein>
    <submittedName>
        <fullName evidence="2">Peptide ABC transporter permease</fullName>
    </submittedName>
</protein>
<dbReference type="PANTHER" id="PTHR46795">
    <property type="entry name" value="ABC TRANSPORTER PERMEASE-RELATED-RELATED"/>
    <property type="match status" value="1"/>
</dbReference>
<keyword evidence="3" id="KW-1185">Reference proteome</keyword>
<gene>
    <name evidence="2" type="ORF">BN1180_02096</name>
</gene>
<dbReference type="AlphaFoldDB" id="A0AAN2PGG9"/>
<name>A0AAN2PGG9_9BACI</name>
<proteinExistence type="predicted"/>
<keyword evidence="1" id="KW-0812">Transmembrane</keyword>
<keyword evidence="1" id="KW-1133">Transmembrane helix</keyword>
<accession>A0AAN2PGG9</accession>
<dbReference type="EMBL" id="CCXW01000001">
    <property type="protein sequence ID" value="CEG31939.1"/>
    <property type="molecule type" value="Genomic_DNA"/>
</dbReference>
<feature type="transmembrane region" description="Helical" evidence="1">
    <location>
        <begin position="18"/>
        <end position="38"/>
    </location>
</feature>
<evidence type="ECO:0000313" key="2">
    <source>
        <dbReference type="EMBL" id="CEG31939.1"/>
    </source>
</evidence>
<dbReference type="RefSeq" id="WP_142953069.1">
    <property type="nucleotide sequence ID" value="NZ_CCXW01000001.1"/>
</dbReference>